<feature type="transmembrane region" description="Helical" evidence="2">
    <location>
        <begin position="220"/>
        <end position="242"/>
    </location>
</feature>
<reference evidence="4" key="1">
    <citation type="journal article" date="2010" name="Nat. Biotechnol.">
        <title>Draft genome sequence of the oilseed species Ricinus communis.</title>
        <authorList>
            <person name="Chan A.P."/>
            <person name="Crabtree J."/>
            <person name="Zhao Q."/>
            <person name="Lorenzi H."/>
            <person name="Orvis J."/>
            <person name="Puiu D."/>
            <person name="Melake-Berhan A."/>
            <person name="Jones K.M."/>
            <person name="Redman J."/>
            <person name="Chen G."/>
            <person name="Cahoon E.B."/>
            <person name="Gedil M."/>
            <person name="Stanke M."/>
            <person name="Haas B.J."/>
            <person name="Wortman J.R."/>
            <person name="Fraser-Liggett C.M."/>
            <person name="Ravel J."/>
            <person name="Rabinowicz P.D."/>
        </authorList>
    </citation>
    <scope>NUCLEOTIDE SEQUENCE [LARGE SCALE GENOMIC DNA]</scope>
    <source>
        <strain evidence="4">cv. Hale</strain>
    </source>
</reference>
<feature type="transmembrane region" description="Helical" evidence="2">
    <location>
        <begin position="254"/>
        <end position="272"/>
    </location>
</feature>
<sequence length="292" mass="32480">MEEEKKYWKNFGLFGFEVNLQDTLHEMQIELDNLVWVRKELQHQLQTAIKECRILESMLAEVEDENETIIAKFELLESELQGLKVENLQLKEILSEGHWSFKFNGGTDNAENIGIAISNNTGISDSTQSCCKASEMMLEDLVTNKDACEGEGKSEAELRSFLRATARGSIHSFSHSIVSRSLDMSGGLDQRRDAAVFQSLFSAVLTLLVGTIIWKAEDPCMPLVVALFAVVGMSLKSVVQFFSTIKNKPASDAVALLSLNWFILGTLTYPALPKVARIIAALTLNVLDWTVS</sequence>
<dbReference type="Proteomes" id="UP000008311">
    <property type="component" value="Unassembled WGS sequence"/>
</dbReference>
<gene>
    <name evidence="3" type="ORF">RCOM_0867380</name>
</gene>
<evidence type="ECO:0000313" key="4">
    <source>
        <dbReference type="Proteomes" id="UP000008311"/>
    </source>
</evidence>
<dbReference type="FunCoup" id="B9S1Q8">
    <property type="interactions" value="28"/>
</dbReference>
<dbReference type="AlphaFoldDB" id="B9S1Q8"/>
<keyword evidence="2" id="KW-1133">Transmembrane helix</keyword>
<organism evidence="3 4">
    <name type="scientific">Ricinus communis</name>
    <name type="common">Castor bean</name>
    <dbReference type="NCBI Taxonomy" id="3988"/>
    <lineage>
        <taxon>Eukaryota</taxon>
        <taxon>Viridiplantae</taxon>
        <taxon>Streptophyta</taxon>
        <taxon>Embryophyta</taxon>
        <taxon>Tracheophyta</taxon>
        <taxon>Spermatophyta</taxon>
        <taxon>Magnoliopsida</taxon>
        <taxon>eudicotyledons</taxon>
        <taxon>Gunneridae</taxon>
        <taxon>Pentapetalae</taxon>
        <taxon>rosids</taxon>
        <taxon>fabids</taxon>
        <taxon>Malpighiales</taxon>
        <taxon>Euphorbiaceae</taxon>
        <taxon>Acalyphoideae</taxon>
        <taxon>Acalypheae</taxon>
        <taxon>Ricinus</taxon>
    </lineage>
</organism>
<dbReference type="EMBL" id="EQ973844">
    <property type="protein sequence ID" value="EEF42527.1"/>
    <property type="molecule type" value="Genomic_DNA"/>
</dbReference>
<evidence type="ECO:0000256" key="2">
    <source>
        <dbReference type="SAM" id="Phobius"/>
    </source>
</evidence>
<dbReference type="PANTHER" id="PTHR36073">
    <property type="match status" value="1"/>
</dbReference>
<keyword evidence="2" id="KW-0812">Transmembrane</keyword>
<name>B9S1Q8_RICCO</name>
<proteinExistence type="predicted"/>
<keyword evidence="2" id="KW-0472">Membrane</keyword>
<dbReference type="STRING" id="3988.B9S1Q8"/>
<dbReference type="PANTHER" id="PTHR36073:SF1">
    <property type="entry name" value="OS01G0962100 PROTEIN"/>
    <property type="match status" value="1"/>
</dbReference>
<feature type="coiled-coil region" evidence="1">
    <location>
        <begin position="38"/>
        <end position="93"/>
    </location>
</feature>
<keyword evidence="4" id="KW-1185">Reference proteome</keyword>
<dbReference type="InParanoid" id="B9S1Q8"/>
<evidence type="ECO:0000256" key="1">
    <source>
        <dbReference type="SAM" id="Coils"/>
    </source>
</evidence>
<dbReference type="eggNOG" id="ENOG502QVX6">
    <property type="taxonomic scope" value="Eukaryota"/>
</dbReference>
<keyword evidence="1" id="KW-0175">Coiled coil</keyword>
<feature type="transmembrane region" description="Helical" evidence="2">
    <location>
        <begin position="194"/>
        <end position="214"/>
    </location>
</feature>
<protein>
    <submittedName>
        <fullName evidence="3">Uncharacterized protein</fullName>
    </submittedName>
</protein>
<evidence type="ECO:0000313" key="3">
    <source>
        <dbReference type="EMBL" id="EEF42527.1"/>
    </source>
</evidence>
<accession>B9S1Q8</accession>